<evidence type="ECO:0000259" key="1">
    <source>
        <dbReference type="Pfam" id="PF01464"/>
    </source>
</evidence>
<evidence type="ECO:0000313" key="2">
    <source>
        <dbReference type="EMBL" id="NFF87172.1"/>
    </source>
</evidence>
<dbReference type="InterPro" id="IPR008258">
    <property type="entry name" value="Transglycosylase_SLT_dom_1"/>
</dbReference>
<dbReference type="RefSeq" id="WP_012450270.1">
    <property type="nucleotide sequence ID" value="NZ_CP010520.1"/>
</dbReference>
<dbReference type="PANTHER" id="PTHR37423:SF2">
    <property type="entry name" value="MEMBRANE-BOUND LYTIC MUREIN TRANSGLYCOSYLASE C"/>
    <property type="match status" value="1"/>
</dbReference>
<dbReference type="Gene3D" id="1.10.530.10">
    <property type="match status" value="1"/>
</dbReference>
<feature type="domain" description="Transglycosylase SLT" evidence="1">
    <location>
        <begin position="121"/>
        <end position="216"/>
    </location>
</feature>
<dbReference type="AlphaFoldDB" id="A0A0L9Y3Z2"/>
<dbReference type="OrthoDB" id="9815002at2"/>
<dbReference type="SUPFAM" id="SSF53955">
    <property type="entry name" value="Lysozyme-like"/>
    <property type="match status" value="1"/>
</dbReference>
<organism evidence="2 5">
    <name type="scientific">Clostridium botulinum</name>
    <dbReference type="NCBI Taxonomy" id="1491"/>
    <lineage>
        <taxon>Bacteria</taxon>
        <taxon>Bacillati</taxon>
        <taxon>Bacillota</taxon>
        <taxon>Clostridia</taxon>
        <taxon>Eubacteriales</taxon>
        <taxon>Clostridiaceae</taxon>
        <taxon>Clostridium</taxon>
    </lineage>
</organism>
<proteinExistence type="predicted"/>
<dbReference type="PANTHER" id="PTHR37423">
    <property type="entry name" value="SOLUBLE LYTIC MUREIN TRANSGLYCOSYLASE-RELATED"/>
    <property type="match status" value="1"/>
</dbReference>
<dbReference type="EMBL" id="SWVK01000019">
    <property type="protein sequence ID" value="NFN36132.1"/>
    <property type="molecule type" value="Genomic_DNA"/>
</dbReference>
<accession>A0A0L9Y3Z2</accession>
<evidence type="ECO:0000313" key="4">
    <source>
        <dbReference type="Proteomes" id="UP000473681"/>
    </source>
</evidence>
<name>A0A0L9Y3Z2_CLOBO</name>
<dbReference type="EMBL" id="SWOV01000008">
    <property type="protein sequence ID" value="NFF87172.1"/>
    <property type="molecule type" value="Genomic_DNA"/>
</dbReference>
<evidence type="ECO:0000313" key="5">
    <source>
        <dbReference type="Proteomes" id="UP000476820"/>
    </source>
</evidence>
<reference evidence="4 5" key="1">
    <citation type="submission" date="2019-04" db="EMBL/GenBank/DDBJ databases">
        <title>Genome sequencing of Clostridium botulinum Groups I-IV and Clostridium butyricum.</title>
        <authorList>
            <person name="Brunt J."/>
            <person name="Van Vliet A.H.M."/>
            <person name="Stringer S.C."/>
            <person name="Carter A.T."/>
            <person name="Peck M.W."/>
        </authorList>
    </citation>
    <scope>NUCLEOTIDE SEQUENCE [LARGE SCALE GENOMIC DNA]</scope>
    <source>
        <strain evidence="2 5">1605</strain>
        <strain evidence="3 4">CB-K-33E</strain>
    </source>
</reference>
<sequence length="246" mass="26829">MSIDNLNSFSNELMALTAISNSGSTSNDKNNSGSNGLEFALVMQALADKSNESTNESNKDSNALEAMKSLENTNTTPGQRLDYMKMVLNENLTSKINGSSTISTVNLDTDDESKKRIYKAVEDASRKYGVDSNLILGIIKQESDFNPNVVSSAGAMGLMQLMPENCKEDGVSDPFNIEQNINGGVKQLKGYIDRYNGNVEMALIAYNAGPGTMQKRGVTSVEHLYKMPKETQNYIPKVMGYYKGGI</sequence>
<protein>
    <submittedName>
        <fullName evidence="2">Lytic transglycosylase domain-containing protein</fullName>
    </submittedName>
</protein>
<comment type="caution">
    <text evidence="2">The sequence shown here is derived from an EMBL/GenBank/DDBJ whole genome shotgun (WGS) entry which is preliminary data.</text>
</comment>
<dbReference type="Pfam" id="PF01464">
    <property type="entry name" value="SLT"/>
    <property type="match status" value="1"/>
</dbReference>
<dbReference type="InterPro" id="IPR023346">
    <property type="entry name" value="Lysozyme-like_dom_sf"/>
</dbReference>
<dbReference type="Proteomes" id="UP000473681">
    <property type="component" value="Unassembled WGS sequence"/>
</dbReference>
<evidence type="ECO:0000313" key="3">
    <source>
        <dbReference type="EMBL" id="NFN36132.1"/>
    </source>
</evidence>
<dbReference type="Proteomes" id="UP000476820">
    <property type="component" value="Unassembled WGS sequence"/>
</dbReference>
<dbReference type="CDD" id="cd00254">
    <property type="entry name" value="LT-like"/>
    <property type="match status" value="1"/>
</dbReference>
<gene>
    <name evidence="2" type="ORF">FC774_04670</name>
    <name evidence="3" type="ORF">FDB51_13540</name>
</gene>